<dbReference type="SUPFAM" id="SSF53822">
    <property type="entry name" value="Periplasmic binding protein-like I"/>
    <property type="match status" value="1"/>
</dbReference>
<gene>
    <name evidence="1" type="ORF">C7382_1231</name>
</gene>
<reference evidence="1 2" key="1">
    <citation type="submission" date="2018-04" db="EMBL/GenBank/DDBJ databases">
        <title>Genomic Encyclopedia of Type Strains, Phase IV (KMG-IV): sequencing the most valuable type-strain genomes for metagenomic binning, comparative biology and taxonomic classification.</title>
        <authorList>
            <person name="Goeker M."/>
        </authorList>
    </citation>
    <scope>NUCLEOTIDE SEQUENCE [LARGE SCALE GENOMIC DNA]</scope>
    <source>
        <strain evidence="1 2">DSM 28520</strain>
    </source>
</reference>
<evidence type="ECO:0000313" key="1">
    <source>
        <dbReference type="EMBL" id="PVZ06244.1"/>
    </source>
</evidence>
<accession>A0A2U1F232</accession>
<comment type="caution">
    <text evidence="1">The sequence shown here is derived from an EMBL/GenBank/DDBJ whole genome shotgun (WGS) entry which is preliminary data.</text>
</comment>
<dbReference type="InterPro" id="IPR028082">
    <property type="entry name" value="Peripla_BP_I"/>
</dbReference>
<keyword evidence="2" id="KW-1185">Reference proteome</keyword>
<evidence type="ECO:0000313" key="2">
    <source>
        <dbReference type="Proteomes" id="UP000245462"/>
    </source>
</evidence>
<organism evidence="1 2">
    <name type="scientific">Porphyromonas loveana</name>
    <dbReference type="NCBI Taxonomy" id="1884669"/>
    <lineage>
        <taxon>Bacteria</taxon>
        <taxon>Pseudomonadati</taxon>
        <taxon>Bacteroidota</taxon>
        <taxon>Bacteroidia</taxon>
        <taxon>Bacteroidales</taxon>
        <taxon>Porphyromonadaceae</taxon>
        <taxon>Porphyromonas</taxon>
    </lineage>
</organism>
<evidence type="ECO:0008006" key="3">
    <source>
        <dbReference type="Google" id="ProtNLM"/>
    </source>
</evidence>
<sequence>ASYIMAEMDKAGRTYSKLAADTGQGELVKMLRSDSRIVIMPCVTSESFLNRLLTLADSNGKPERITFFGYPEWQSFGKDKLARMRKYGSTFYSSFFFDPALPESERFLTQYYAWYNHKVSGGFPKYSVLGYDITNYFIGALASYGRSLKNNLPLLPSTGLQTDFRFRELTADNGCINLNLFFVSLRTDGSTERTSVTR</sequence>
<protein>
    <recommendedName>
        <fullName evidence="3">Substrate-binding family protein</fullName>
    </recommendedName>
</protein>
<dbReference type="AlphaFoldDB" id="A0A2U1F232"/>
<dbReference type="EMBL" id="QEKY01000023">
    <property type="protein sequence ID" value="PVZ06244.1"/>
    <property type="molecule type" value="Genomic_DNA"/>
</dbReference>
<name>A0A2U1F232_9PORP</name>
<dbReference type="Proteomes" id="UP000245462">
    <property type="component" value="Unassembled WGS sequence"/>
</dbReference>
<proteinExistence type="predicted"/>
<feature type="non-terminal residue" evidence="1">
    <location>
        <position position="1"/>
    </location>
</feature>